<organism evidence="1 2">
    <name type="scientific">Naganishia cerealis</name>
    <dbReference type="NCBI Taxonomy" id="610337"/>
    <lineage>
        <taxon>Eukaryota</taxon>
        <taxon>Fungi</taxon>
        <taxon>Dikarya</taxon>
        <taxon>Basidiomycota</taxon>
        <taxon>Agaricomycotina</taxon>
        <taxon>Tremellomycetes</taxon>
        <taxon>Filobasidiales</taxon>
        <taxon>Filobasidiaceae</taxon>
        <taxon>Naganishia</taxon>
    </lineage>
</organism>
<keyword evidence="2" id="KW-1185">Reference proteome</keyword>
<name>A0ACC2WEA6_9TREE</name>
<dbReference type="EMBL" id="JASBWR010000016">
    <property type="protein sequence ID" value="KAJ9109728.1"/>
    <property type="molecule type" value="Genomic_DNA"/>
</dbReference>
<protein>
    <submittedName>
        <fullName evidence="1">Uncharacterized protein</fullName>
    </submittedName>
</protein>
<gene>
    <name evidence="1" type="ORF">QFC19_001958</name>
</gene>
<sequence length="220" mass="24152">MVRLDSLKSRLQSTREPISLPRLAADVVKEEGIRGLWRGFPLPLVTIAAVRSISFTIYTSTKRFVNNAPSTRKDGFVELDGEERISTGTRSLTAQFNQAFHKGSGLGLFSNPSIFNVALTSSIAGAASGAVVSIGSCPFELVKVRRQLEYQIARDRLERAEKLKAIALGQKYDPLKNAGKDLMVDYKPPGTWTAVKDIHREKGVTGLWAGFRLHSGKAHL</sequence>
<proteinExistence type="predicted"/>
<evidence type="ECO:0000313" key="1">
    <source>
        <dbReference type="EMBL" id="KAJ9109728.1"/>
    </source>
</evidence>
<evidence type="ECO:0000313" key="2">
    <source>
        <dbReference type="Proteomes" id="UP001241377"/>
    </source>
</evidence>
<accession>A0ACC2WEA6</accession>
<dbReference type="Proteomes" id="UP001241377">
    <property type="component" value="Unassembled WGS sequence"/>
</dbReference>
<comment type="caution">
    <text evidence="1">The sequence shown here is derived from an EMBL/GenBank/DDBJ whole genome shotgun (WGS) entry which is preliminary data.</text>
</comment>
<reference evidence="1" key="1">
    <citation type="submission" date="2023-04" db="EMBL/GenBank/DDBJ databases">
        <title>Draft Genome sequencing of Naganishia species isolated from polar environments using Oxford Nanopore Technology.</title>
        <authorList>
            <person name="Leo P."/>
            <person name="Venkateswaran K."/>
        </authorList>
    </citation>
    <scope>NUCLEOTIDE SEQUENCE</scope>
    <source>
        <strain evidence="1">MNA-CCFEE 5261</strain>
    </source>
</reference>